<accession>A0A841DGF5</accession>
<protein>
    <recommendedName>
        <fullName evidence="3">Nucleotidyltransferase family protein</fullName>
    </recommendedName>
</protein>
<dbReference type="AlphaFoldDB" id="A0A841DGF5"/>
<gene>
    <name evidence="1" type="ORF">HDA44_000933</name>
</gene>
<comment type="caution">
    <text evidence="1">The sequence shown here is derived from an EMBL/GenBank/DDBJ whole genome shotgun (WGS) entry which is preliminary data.</text>
</comment>
<name>A0A841DGF5_9ACTN</name>
<dbReference type="Proteomes" id="UP000558997">
    <property type="component" value="Unassembled WGS sequence"/>
</dbReference>
<sequence length="217" mass="23076">MSVHWTAALTAVAEVLNRHRIDWMLLGSAATALRGVAIVPGDIDIAIRSATDLTRAAAVLPTPATPAPPTPASPALPAPGASALGVWLSTVTEPTTCWGSPDERWTFGRWIIDGTKVELAHIVAPAVADLMLETRSPLVWTEQDVLSCGGHPVPTVPIEAQLATMVARAQHDRIDATIAAITPARFNVPLLRRAFADKQSEFPELVIPSALRQLLAD</sequence>
<evidence type="ECO:0000313" key="1">
    <source>
        <dbReference type="EMBL" id="MBB5977592.1"/>
    </source>
</evidence>
<reference evidence="1 2" key="1">
    <citation type="submission" date="2020-08" db="EMBL/GenBank/DDBJ databases">
        <title>Sequencing the genomes of 1000 actinobacteria strains.</title>
        <authorList>
            <person name="Klenk H.-P."/>
        </authorList>
    </citation>
    <scope>NUCLEOTIDE SEQUENCE [LARGE SCALE GENOMIC DNA]</scope>
    <source>
        <strain evidence="1 2">DSM 17294</strain>
    </source>
</reference>
<evidence type="ECO:0008006" key="3">
    <source>
        <dbReference type="Google" id="ProtNLM"/>
    </source>
</evidence>
<keyword evidence="2" id="KW-1185">Reference proteome</keyword>
<evidence type="ECO:0000313" key="2">
    <source>
        <dbReference type="Proteomes" id="UP000558997"/>
    </source>
</evidence>
<dbReference type="RefSeq" id="WP_184831634.1">
    <property type="nucleotide sequence ID" value="NZ_BAAAVN010000010.1"/>
</dbReference>
<dbReference type="SUPFAM" id="SSF81301">
    <property type="entry name" value="Nucleotidyltransferase"/>
    <property type="match status" value="1"/>
</dbReference>
<organism evidence="1 2">
    <name type="scientific">Kribbella solani</name>
    <dbReference type="NCBI Taxonomy" id="236067"/>
    <lineage>
        <taxon>Bacteria</taxon>
        <taxon>Bacillati</taxon>
        <taxon>Actinomycetota</taxon>
        <taxon>Actinomycetes</taxon>
        <taxon>Propionibacteriales</taxon>
        <taxon>Kribbellaceae</taxon>
        <taxon>Kribbella</taxon>
    </lineage>
</organism>
<proteinExistence type="predicted"/>
<dbReference type="Gene3D" id="3.30.460.40">
    <property type="match status" value="1"/>
</dbReference>
<dbReference type="EMBL" id="JACHNF010000001">
    <property type="protein sequence ID" value="MBB5977592.1"/>
    <property type="molecule type" value="Genomic_DNA"/>
</dbReference>
<dbReference type="InterPro" id="IPR043519">
    <property type="entry name" value="NT_sf"/>
</dbReference>